<evidence type="ECO:0000259" key="2">
    <source>
        <dbReference type="Pfam" id="PF00561"/>
    </source>
</evidence>
<name>A0ABT5JZ55_9BURK</name>
<keyword evidence="1" id="KW-0732">Signal</keyword>
<gene>
    <name evidence="3" type="ORF">OIK44_09765</name>
</gene>
<dbReference type="Gene3D" id="3.40.50.1820">
    <property type="entry name" value="alpha/beta hydrolase"/>
    <property type="match status" value="1"/>
</dbReference>
<keyword evidence="3" id="KW-0378">Hydrolase</keyword>
<evidence type="ECO:0000256" key="1">
    <source>
        <dbReference type="SAM" id="SignalP"/>
    </source>
</evidence>
<evidence type="ECO:0000313" key="3">
    <source>
        <dbReference type="EMBL" id="MDC8757874.1"/>
    </source>
</evidence>
<dbReference type="Proteomes" id="UP001221208">
    <property type="component" value="Unassembled WGS sequence"/>
</dbReference>
<comment type="caution">
    <text evidence="3">The sequence shown here is derived from an EMBL/GenBank/DDBJ whole genome shotgun (WGS) entry which is preliminary data.</text>
</comment>
<proteinExistence type="predicted"/>
<dbReference type="InterPro" id="IPR029058">
    <property type="entry name" value="AB_hydrolase_fold"/>
</dbReference>
<dbReference type="RefSeq" id="WP_273670551.1">
    <property type="nucleotide sequence ID" value="NZ_JAQQXR010000003.1"/>
</dbReference>
<organism evidence="3 4">
    <name type="scientific">Janthinobacterium fluminis</name>
    <dbReference type="NCBI Taxonomy" id="2987524"/>
    <lineage>
        <taxon>Bacteria</taxon>
        <taxon>Pseudomonadati</taxon>
        <taxon>Pseudomonadota</taxon>
        <taxon>Betaproteobacteria</taxon>
        <taxon>Burkholderiales</taxon>
        <taxon>Oxalobacteraceae</taxon>
        <taxon>Janthinobacterium</taxon>
    </lineage>
</organism>
<dbReference type="Pfam" id="PF00561">
    <property type="entry name" value="Abhydrolase_1"/>
    <property type="match status" value="1"/>
</dbReference>
<protein>
    <submittedName>
        <fullName evidence="3">Alpha/beta hydrolase</fullName>
    </submittedName>
</protein>
<keyword evidence="4" id="KW-1185">Reference proteome</keyword>
<dbReference type="InterPro" id="IPR000073">
    <property type="entry name" value="AB_hydrolase_1"/>
</dbReference>
<sequence>MHAHTALLPLACLLAACAAPAPDTRREHADSLAAAAGWQRLTLPADDFVLAAYGPAAAAGPTLTVYIEGDGLAWLSRARASDDPTPRRPLALELALRHGQGPAAYLARPCQYVDAEARRGCDVAYWTGRRFAPQVVAASSQAIDALKRRYGATQLVLVGYSGGGAVAALVAARRSDVARLVTVAGNLDHAAWTALHGVPPLAGSLNAADDWAALQHIPQWHFIGASDGNVGAGIAAAYAARFPAARRPHLQVVPGFDHSCCWAEQWPALSAPAFR</sequence>
<dbReference type="GO" id="GO:0016787">
    <property type="term" value="F:hydrolase activity"/>
    <property type="evidence" value="ECO:0007669"/>
    <property type="project" value="UniProtKB-KW"/>
</dbReference>
<feature type="signal peptide" evidence="1">
    <location>
        <begin position="1"/>
        <end position="21"/>
    </location>
</feature>
<accession>A0ABT5JZ55</accession>
<dbReference type="EMBL" id="JAQQXR010000003">
    <property type="protein sequence ID" value="MDC8757874.1"/>
    <property type="molecule type" value="Genomic_DNA"/>
</dbReference>
<feature type="chain" id="PRO_5046704554" evidence="1">
    <location>
        <begin position="22"/>
        <end position="275"/>
    </location>
</feature>
<reference evidence="3 4" key="1">
    <citation type="submission" date="2022-10" db="EMBL/GenBank/DDBJ databases">
        <title>Janthinobacterium sp. hw3 Genome sequencing.</title>
        <authorList>
            <person name="Park S."/>
        </authorList>
    </citation>
    <scope>NUCLEOTIDE SEQUENCE [LARGE SCALE GENOMIC DNA]</scope>
    <source>
        <strain evidence="4">hw3</strain>
    </source>
</reference>
<evidence type="ECO:0000313" key="4">
    <source>
        <dbReference type="Proteomes" id="UP001221208"/>
    </source>
</evidence>
<feature type="domain" description="AB hydrolase-1" evidence="2">
    <location>
        <begin position="141"/>
        <end position="194"/>
    </location>
</feature>
<dbReference type="SUPFAM" id="SSF53474">
    <property type="entry name" value="alpha/beta-Hydrolases"/>
    <property type="match status" value="1"/>
</dbReference>